<dbReference type="STRING" id="1517416.IDAT_12890"/>
<reference evidence="1 2" key="1">
    <citation type="submission" date="2014-06" db="EMBL/GenBank/DDBJ databases">
        <title>Draft genome sequence of Idiomarina sp. MCCC 1A10513.</title>
        <authorList>
            <person name="Du J."/>
            <person name="Lai Q."/>
            <person name="Shao Z."/>
        </authorList>
    </citation>
    <scope>NUCLEOTIDE SEQUENCE [LARGE SCALE GENOMIC DNA]</scope>
    <source>
        <strain evidence="1 2">MCCC 1A10513</strain>
    </source>
</reference>
<comment type="caution">
    <text evidence="1">The sequence shown here is derived from an EMBL/GenBank/DDBJ whole genome shotgun (WGS) entry which is preliminary data.</text>
</comment>
<dbReference type="RefSeq" id="WP_034734377.1">
    <property type="nucleotide sequence ID" value="NZ_JPIN01000028.1"/>
</dbReference>
<sequence length="114" mass="12421">MSIHAVALTTRAGLLIDFIDVSISLHNKKSVDEKVASITLEHSISEGVQELLRKKIGTVSSELIGNIIGTRATDMINGIHNTNGTYDSLQGNSPLIYRVEGRIDSKELEADLDF</sequence>
<proteinExistence type="predicted"/>
<accession>A0A094IPJ8</accession>
<organism evidence="1 2">
    <name type="scientific">Pseudidiomarina atlantica</name>
    <dbReference type="NCBI Taxonomy" id="1517416"/>
    <lineage>
        <taxon>Bacteria</taxon>
        <taxon>Pseudomonadati</taxon>
        <taxon>Pseudomonadota</taxon>
        <taxon>Gammaproteobacteria</taxon>
        <taxon>Alteromonadales</taxon>
        <taxon>Idiomarinaceae</taxon>
        <taxon>Pseudidiomarina</taxon>
    </lineage>
</organism>
<keyword evidence="2" id="KW-1185">Reference proteome</keyword>
<evidence type="ECO:0000313" key="2">
    <source>
        <dbReference type="Proteomes" id="UP000053718"/>
    </source>
</evidence>
<gene>
    <name evidence="1" type="ORF">IDAT_12890</name>
</gene>
<protein>
    <submittedName>
        <fullName evidence="1">Uncharacterized protein</fullName>
    </submittedName>
</protein>
<evidence type="ECO:0000313" key="1">
    <source>
        <dbReference type="EMBL" id="KFZ27764.1"/>
    </source>
</evidence>
<dbReference type="Proteomes" id="UP000053718">
    <property type="component" value="Unassembled WGS sequence"/>
</dbReference>
<dbReference type="EMBL" id="JPIN01000028">
    <property type="protein sequence ID" value="KFZ27764.1"/>
    <property type="molecule type" value="Genomic_DNA"/>
</dbReference>
<name>A0A094IPJ8_9GAMM</name>
<dbReference type="AlphaFoldDB" id="A0A094IPJ8"/>